<dbReference type="EMBL" id="JACVVK020000413">
    <property type="protein sequence ID" value="KAK7475198.1"/>
    <property type="molecule type" value="Genomic_DNA"/>
</dbReference>
<reference evidence="1 2" key="1">
    <citation type="journal article" date="2023" name="Sci. Data">
        <title>Genome assembly of the Korean intertidal mud-creeper Batillaria attramentaria.</title>
        <authorList>
            <person name="Patra A.K."/>
            <person name="Ho P.T."/>
            <person name="Jun S."/>
            <person name="Lee S.J."/>
            <person name="Kim Y."/>
            <person name="Won Y.J."/>
        </authorList>
    </citation>
    <scope>NUCLEOTIDE SEQUENCE [LARGE SCALE GENOMIC DNA]</scope>
    <source>
        <strain evidence="1">Wonlab-2016</strain>
    </source>
</reference>
<name>A0ABD0JKD4_9CAEN</name>
<dbReference type="AlphaFoldDB" id="A0ABD0JKD4"/>
<dbReference type="Proteomes" id="UP001519460">
    <property type="component" value="Unassembled WGS sequence"/>
</dbReference>
<gene>
    <name evidence="1" type="ORF">BaRGS_00033599</name>
</gene>
<comment type="caution">
    <text evidence="1">The sequence shown here is derived from an EMBL/GenBank/DDBJ whole genome shotgun (WGS) entry which is preliminary data.</text>
</comment>
<evidence type="ECO:0000313" key="2">
    <source>
        <dbReference type="Proteomes" id="UP001519460"/>
    </source>
</evidence>
<protein>
    <submittedName>
        <fullName evidence="1">Uncharacterized protein</fullName>
    </submittedName>
</protein>
<evidence type="ECO:0000313" key="1">
    <source>
        <dbReference type="EMBL" id="KAK7475198.1"/>
    </source>
</evidence>
<proteinExistence type="predicted"/>
<organism evidence="1 2">
    <name type="scientific">Batillaria attramentaria</name>
    <dbReference type="NCBI Taxonomy" id="370345"/>
    <lineage>
        <taxon>Eukaryota</taxon>
        <taxon>Metazoa</taxon>
        <taxon>Spiralia</taxon>
        <taxon>Lophotrochozoa</taxon>
        <taxon>Mollusca</taxon>
        <taxon>Gastropoda</taxon>
        <taxon>Caenogastropoda</taxon>
        <taxon>Sorbeoconcha</taxon>
        <taxon>Cerithioidea</taxon>
        <taxon>Batillariidae</taxon>
        <taxon>Batillaria</taxon>
    </lineage>
</organism>
<keyword evidence="2" id="KW-1185">Reference proteome</keyword>
<feature type="non-terminal residue" evidence="1">
    <location>
        <position position="1"/>
    </location>
</feature>
<sequence length="146" mass="16208">INVTLSEGGISLHIAPPGQPIDFLFLQNEEQQNQWNALRDLFVTICEICVTCSKPAPIIFTCQFPNNAALIRLPDYTASVKRIKTLTDHQPVPASQVQGEFHRDSETLKASSGSTQVVPLLITLLCDCLAHSIYNKMQMAKKPKFV</sequence>
<accession>A0ABD0JKD4</accession>